<reference evidence="4" key="1">
    <citation type="submission" date="2016-03" db="EMBL/GenBank/DDBJ databases">
        <title>Draft genome sequence of Paenibacillus glacialis DSM 22343.</title>
        <authorList>
            <person name="Shin S.-K."/>
            <person name="Yi H."/>
        </authorList>
    </citation>
    <scope>NUCLEOTIDE SEQUENCE [LARGE SCALE GENOMIC DNA]</scope>
    <source>
        <strain evidence="4">CCUG 60099</strain>
    </source>
</reference>
<dbReference type="InterPro" id="IPR041685">
    <property type="entry name" value="AAA_GajA/Old/RecF-like"/>
</dbReference>
<dbReference type="Gene3D" id="3.40.50.300">
    <property type="entry name" value="P-loop containing nucleotide triphosphate hydrolases"/>
    <property type="match status" value="1"/>
</dbReference>
<accession>A0ABX2XLP6</accession>
<evidence type="ECO:0000313" key="3">
    <source>
        <dbReference type="EMBL" id="OCB73175.1"/>
    </source>
</evidence>
<dbReference type="Proteomes" id="UP000093343">
    <property type="component" value="Unassembled WGS sequence"/>
</dbReference>
<dbReference type="Pfam" id="PF18860">
    <property type="entry name" value="AbiJ_NTD3"/>
    <property type="match status" value="1"/>
</dbReference>
<evidence type="ECO:0000259" key="2">
    <source>
        <dbReference type="Pfam" id="PF18860"/>
    </source>
</evidence>
<name>A0ABX2XLP6_9FLAO</name>
<feature type="domain" description="AbiJ-NTD3" evidence="2">
    <location>
        <begin position="2"/>
        <end position="152"/>
    </location>
</feature>
<protein>
    <recommendedName>
        <fullName evidence="5">ATP-binding protein</fullName>
    </recommendedName>
</protein>
<comment type="caution">
    <text evidence="3">The sequence shown here is derived from an EMBL/GenBank/DDBJ whole genome shotgun (WGS) entry which is preliminary data.</text>
</comment>
<gene>
    <name evidence="3" type="ORF">FLP_10655</name>
</gene>
<dbReference type="InterPro" id="IPR027417">
    <property type="entry name" value="P-loop_NTPase"/>
</dbReference>
<dbReference type="Pfam" id="PF13175">
    <property type="entry name" value="AAA_15"/>
    <property type="match status" value="1"/>
</dbReference>
<keyword evidence="4" id="KW-1185">Reference proteome</keyword>
<dbReference type="InterPro" id="IPR051396">
    <property type="entry name" value="Bact_Antivir_Def_Nuclease"/>
</dbReference>
<dbReference type="InterPro" id="IPR041427">
    <property type="entry name" value="AbiJ-NTD3"/>
</dbReference>
<evidence type="ECO:0000259" key="1">
    <source>
        <dbReference type="Pfam" id="PF13175"/>
    </source>
</evidence>
<dbReference type="PANTHER" id="PTHR43581:SF4">
    <property type="entry name" value="ATP_GTP PHOSPHATASE"/>
    <property type="match status" value="1"/>
</dbReference>
<sequence>MEISKENKKEIFDLLIKSQTDFIGDQHNNWTNNNFEFLKSIWDISTMPSEDSRYPTADGDIYQHVINNDDWDLEYLFTVRLRLYEDNDVFIKFIETVVSPIYRKDEDDILLYVIQVNNILSKDGLQLALSDYNEMGKPVYHVYIKEEVQDIPIDVKKNSIVFLVDYNAKSGEKRISDNAKDGYFILKYSNWDDYYNKTSFDLYYTQNDVITEIGFVKIMSLEEQETIKVIPSNFVMLTSKFCSLGQNMEFYHNLKTAFPYSFEDILYALGDCAFYPDKLEKFDNFDGFKKSLIRDDDAERTLRLARYIINNYDLKNLFSFKYKFTPKYSKESVYVNFDFSTNDILSNRIYAIIGKNGAGKTQLLTSLPLNISKNDEEYFTPRVPMFSKMISVSYSIFDRFKIPEKTSKFNYLYCGLKNEKGDFITERGLLLRFHNTWKKIEENKRMNKWRTILSNFIEVEILNEFLVKREFIASPYNLFEVDIEGFNRVKDRLSSGQNILLYIITEITAHIRLDSLILYDEPETHLHPNAISQLINTIYELVNEFQSYCIIGTHSPLIIQELLSKNVYVIERNGNLPDVRRIGIESFGENLSTLTDDVFGNREIPKQYKKIIDEKAGLGMSFEEIVDMLQFDEMPLSLNTRLYIKSKTQ</sequence>
<dbReference type="EMBL" id="LVEN01000027">
    <property type="protein sequence ID" value="OCB73175.1"/>
    <property type="molecule type" value="Genomic_DNA"/>
</dbReference>
<proteinExistence type="predicted"/>
<evidence type="ECO:0008006" key="5">
    <source>
        <dbReference type="Google" id="ProtNLM"/>
    </source>
</evidence>
<organism evidence="3 4">
    <name type="scientific">Flavobacterium piscis</name>
    <dbReference type="NCBI Taxonomy" id="1114874"/>
    <lineage>
        <taxon>Bacteria</taxon>
        <taxon>Pseudomonadati</taxon>
        <taxon>Bacteroidota</taxon>
        <taxon>Flavobacteriia</taxon>
        <taxon>Flavobacteriales</taxon>
        <taxon>Flavobacteriaceae</taxon>
        <taxon>Flavobacterium</taxon>
    </lineage>
</organism>
<dbReference type="PANTHER" id="PTHR43581">
    <property type="entry name" value="ATP/GTP PHOSPHATASE"/>
    <property type="match status" value="1"/>
</dbReference>
<dbReference type="SUPFAM" id="SSF52540">
    <property type="entry name" value="P-loop containing nucleoside triphosphate hydrolases"/>
    <property type="match status" value="1"/>
</dbReference>
<evidence type="ECO:0000313" key="4">
    <source>
        <dbReference type="Proteomes" id="UP000093343"/>
    </source>
</evidence>
<dbReference type="RefSeq" id="WP_083195843.1">
    <property type="nucleotide sequence ID" value="NZ_LVEN01000027.1"/>
</dbReference>
<feature type="domain" description="Endonuclease GajA/Old nuclease/RecF-like AAA" evidence="1">
    <location>
        <begin position="449"/>
        <end position="559"/>
    </location>
</feature>